<evidence type="ECO:0000313" key="8">
    <source>
        <dbReference type="Proteomes" id="UP000014760"/>
    </source>
</evidence>
<dbReference type="EnsemblMetazoa" id="CapteT211593">
    <property type="protein sequence ID" value="CapteP211593"/>
    <property type="gene ID" value="CapteG211593"/>
</dbReference>
<accession>R7U3L7</accession>
<proteinExistence type="predicted"/>
<reference evidence="6 8" key="2">
    <citation type="journal article" date="2013" name="Nature">
        <title>Insights into bilaterian evolution from three spiralian genomes.</title>
        <authorList>
            <person name="Simakov O."/>
            <person name="Marletaz F."/>
            <person name="Cho S.J."/>
            <person name="Edsinger-Gonzales E."/>
            <person name="Havlak P."/>
            <person name="Hellsten U."/>
            <person name="Kuo D.H."/>
            <person name="Larsson T."/>
            <person name="Lv J."/>
            <person name="Arendt D."/>
            <person name="Savage R."/>
            <person name="Osoegawa K."/>
            <person name="de Jong P."/>
            <person name="Grimwood J."/>
            <person name="Chapman J.A."/>
            <person name="Shapiro H."/>
            <person name="Aerts A."/>
            <person name="Otillar R.P."/>
            <person name="Terry A.Y."/>
            <person name="Boore J.L."/>
            <person name="Grigoriev I.V."/>
            <person name="Lindberg D.R."/>
            <person name="Seaver E.C."/>
            <person name="Weisblat D.A."/>
            <person name="Putnam N.H."/>
            <person name="Rokhsar D.S."/>
        </authorList>
    </citation>
    <scope>NUCLEOTIDE SEQUENCE</scope>
    <source>
        <strain evidence="6 8">I ESC-2004</strain>
    </source>
</reference>
<keyword evidence="4" id="KW-0812">Transmembrane</keyword>
<dbReference type="Proteomes" id="UP000014760">
    <property type="component" value="Unassembled WGS sequence"/>
</dbReference>
<evidence type="ECO:0000256" key="3">
    <source>
        <dbReference type="ARBA" id="ARBA00023180"/>
    </source>
</evidence>
<dbReference type="OrthoDB" id="6326472at2759"/>
<dbReference type="PANTHER" id="PTHR20961">
    <property type="entry name" value="GLYCOSYLTRANSFERASE"/>
    <property type="match status" value="1"/>
</dbReference>
<dbReference type="InterPro" id="IPR007657">
    <property type="entry name" value="Glycosyltransferase_61"/>
</dbReference>
<dbReference type="EMBL" id="AMQN01026038">
    <property type="status" value="NOT_ANNOTATED_CDS"/>
    <property type="molecule type" value="Genomic_DNA"/>
</dbReference>
<evidence type="ECO:0000313" key="7">
    <source>
        <dbReference type="EnsemblMetazoa" id="CapteP211593"/>
    </source>
</evidence>
<reference evidence="7" key="3">
    <citation type="submission" date="2015-06" db="UniProtKB">
        <authorList>
            <consortium name="EnsemblMetazoa"/>
        </authorList>
    </citation>
    <scope>IDENTIFICATION</scope>
</reference>
<evidence type="ECO:0000259" key="5">
    <source>
        <dbReference type="Pfam" id="PF04577"/>
    </source>
</evidence>
<gene>
    <name evidence="6" type="ORF">CAPTEDRAFT_211593</name>
</gene>
<keyword evidence="4" id="KW-1133">Transmembrane helix</keyword>
<keyword evidence="2" id="KW-0808">Transferase</keyword>
<evidence type="ECO:0000256" key="1">
    <source>
        <dbReference type="ARBA" id="ARBA00022676"/>
    </source>
</evidence>
<dbReference type="AlphaFoldDB" id="R7U3L7"/>
<evidence type="ECO:0000256" key="2">
    <source>
        <dbReference type="ARBA" id="ARBA00022679"/>
    </source>
</evidence>
<dbReference type="Pfam" id="PF04577">
    <property type="entry name" value="Glyco_transf_61"/>
    <property type="match status" value="1"/>
</dbReference>
<dbReference type="HOGENOM" id="CLU_567713_0_0_1"/>
<dbReference type="GO" id="GO:0016757">
    <property type="term" value="F:glycosyltransferase activity"/>
    <property type="evidence" value="ECO:0007669"/>
    <property type="project" value="UniProtKB-KW"/>
</dbReference>
<feature type="transmembrane region" description="Helical" evidence="4">
    <location>
        <begin position="44"/>
        <end position="63"/>
    </location>
</feature>
<name>R7U3L7_CAPTE</name>
<sequence length="481" mass="55423">MEPIYECTRCARNSGCRHNAHGVITHRNDKMLSRTTPLCSKRNLIVSLVACFVILAFCVFQLYQIVRPSLPVTHISADIDALDDYPWKRARQSSQNHFVEDFRPINQRGIYTFWNVCIEAVNGAPLVKKRQLPDEVVEYEETERIVVYDSFFRSGQNSVLTASSVNAFEVRWDIFFTNDEVPSTYDWSPDTAFFISQSCPGNFHHFWNDEFVMLYSLMNISNRLRPEARNHVLYRSPTDLSPSEVDCDDIHKYQDFLPYINVVHPHEVFYKMPSKTCFRNGVFGMANLNYDSKLVVQHVLSKAGISPSECAHLKRVLIVQRRQRRLMNANELLQAAIDEGFPDSVVIDFAEYSVEEQIRLSACSTIMAGIQGAGLQWAIFMPVGSTLIEIAWPQKHWGFYFNSFVTGYGIDHQTLATDRVHVNWRVYQERVRRGQVVPEEERLDMLHSSPKSIIDNVWKWADALVDVGSFVDTIRAVKTRS</sequence>
<evidence type="ECO:0000256" key="4">
    <source>
        <dbReference type="SAM" id="Phobius"/>
    </source>
</evidence>
<evidence type="ECO:0000313" key="6">
    <source>
        <dbReference type="EMBL" id="ELU00569.1"/>
    </source>
</evidence>
<keyword evidence="4" id="KW-0472">Membrane</keyword>
<protein>
    <recommendedName>
        <fullName evidence="5">Glycosyltransferase 61 catalytic domain-containing protein</fullName>
    </recommendedName>
</protein>
<keyword evidence="8" id="KW-1185">Reference proteome</keyword>
<dbReference type="EMBL" id="KB305869">
    <property type="protein sequence ID" value="ELU00569.1"/>
    <property type="molecule type" value="Genomic_DNA"/>
</dbReference>
<keyword evidence="1" id="KW-0328">Glycosyltransferase</keyword>
<dbReference type="InterPro" id="IPR049625">
    <property type="entry name" value="Glyco_transf_61_cat"/>
</dbReference>
<keyword evidence="3" id="KW-0325">Glycoprotein</keyword>
<feature type="domain" description="Glycosyltransferase 61 catalytic" evidence="5">
    <location>
        <begin position="251"/>
        <end position="388"/>
    </location>
</feature>
<reference evidence="8" key="1">
    <citation type="submission" date="2012-12" db="EMBL/GenBank/DDBJ databases">
        <authorList>
            <person name="Hellsten U."/>
            <person name="Grimwood J."/>
            <person name="Chapman J.A."/>
            <person name="Shapiro H."/>
            <person name="Aerts A."/>
            <person name="Otillar R.P."/>
            <person name="Terry A.Y."/>
            <person name="Boore J.L."/>
            <person name="Simakov O."/>
            <person name="Marletaz F."/>
            <person name="Cho S.-J."/>
            <person name="Edsinger-Gonzales E."/>
            <person name="Havlak P."/>
            <person name="Kuo D.-H."/>
            <person name="Larsson T."/>
            <person name="Lv J."/>
            <person name="Arendt D."/>
            <person name="Savage R."/>
            <person name="Osoegawa K."/>
            <person name="de Jong P."/>
            <person name="Lindberg D.R."/>
            <person name="Seaver E.C."/>
            <person name="Weisblat D.A."/>
            <person name="Putnam N.H."/>
            <person name="Grigoriev I.V."/>
            <person name="Rokhsar D.S."/>
        </authorList>
    </citation>
    <scope>NUCLEOTIDE SEQUENCE</scope>
    <source>
        <strain evidence="8">I ESC-2004</strain>
    </source>
</reference>
<organism evidence="6">
    <name type="scientific">Capitella teleta</name>
    <name type="common">Polychaete worm</name>
    <dbReference type="NCBI Taxonomy" id="283909"/>
    <lineage>
        <taxon>Eukaryota</taxon>
        <taxon>Metazoa</taxon>
        <taxon>Spiralia</taxon>
        <taxon>Lophotrochozoa</taxon>
        <taxon>Annelida</taxon>
        <taxon>Polychaeta</taxon>
        <taxon>Sedentaria</taxon>
        <taxon>Scolecida</taxon>
        <taxon>Capitellidae</taxon>
        <taxon>Capitella</taxon>
    </lineage>
</organism>